<keyword evidence="3" id="KW-0456">Lyase</keyword>
<dbReference type="SUPFAM" id="SSF48230">
    <property type="entry name" value="Chondroitin AC/alginate lyase"/>
    <property type="match status" value="1"/>
</dbReference>
<dbReference type="Gene3D" id="1.50.10.10">
    <property type="match status" value="1"/>
</dbReference>
<dbReference type="GO" id="GO:0052757">
    <property type="term" value="F:chondroitin hydrolase activity"/>
    <property type="evidence" value="ECO:0007669"/>
    <property type="project" value="TreeGrafter"/>
</dbReference>
<feature type="binding site" evidence="6">
    <location>
        <position position="614"/>
    </location>
    <ligand>
        <name>substrate</name>
    </ligand>
</feature>
<dbReference type="EMBL" id="CP050831">
    <property type="protein sequence ID" value="QIU94800.1"/>
    <property type="molecule type" value="Genomic_DNA"/>
</dbReference>
<feature type="binding site" evidence="6">
    <location>
        <position position="746"/>
    </location>
    <ligand>
        <name>substrate</name>
    </ligand>
</feature>
<dbReference type="InterPro" id="IPR052369">
    <property type="entry name" value="UG_Glycosaminoglycan_Hydrolase"/>
</dbReference>
<keyword evidence="10" id="KW-1185">Reference proteome</keyword>
<evidence type="ECO:0000256" key="4">
    <source>
        <dbReference type="ARBA" id="ARBA00038358"/>
    </source>
</evidence>
<keyword evidence="2 9" id="KW-0378">Hydrolase</keyword>
<evidence type="ECO:0000313" key="10">
    <source>
        <dbReference type="Proteomes" id="UP000501780"/>
    </source>
</evidence>
<organism evidence="9 10">
    <name type="scientific">Bacteroides faecium</name>
    <dbReference type="NCBI Taxonomy" id="2715212"/>
    <lineage>
        <taxon>Bacteria</taxon>
        <taxon>Pseudomonadati</taxon>
        <taxon>Bacteroidota</taxon>
        <taxon>Bacteroidia</taxon>
        <taxon>Bacteroidales</taxon>
        <taxon>Bacteroidaceae</taxon>
        <taxon>Bacteroides</taxon>
    </lineage>
</organism>
<dbReference type="Pfam" id="PF07470">
    <property type="entry name" value="Glyco_hydro_88"/>
    <property type="match status" value="1"/>
</dbReference>
<dbReference type="GO" id="GO:0016829">
    <property type="term" value="F:lyase activity"/>
    <property type="evidence" value="ECO:0007669"/>
    <property type="project" value="UniProtKB-KW"/>
</dbReference>
<dbReference type="InterPro" id="IPR008929">
    <property type="entry name" value="Chondroitin_lyas"/>
</dbReference>
<dbReference type="SUPFAM" id="SSF48208">
    <property type="entry name" value="Six-hairpin glycosidases"/>
    <property type="match status" value="1"/>
</dbReference>
<evidence type="ECO:0000259" key="8">
    <source>
        <dbReference type="Pfam" id="PF05426"/>
    </source>
</evidence>
<feature type="binding site" evidence="6">
    <location>
        <position position="494"/>
    </location>
    <ligand>
        <name>substrate</name>
    </ligand>
</feature>
<dbReference type="InterPro" id="IPR012341">
    <property type="entry name" value="6hp_glycosidase-like_sf"/>
</dbReference>
<dbReference type="InterPro" id="IPR010905">
    <property type="entry name" value="Glyco_hydro_88"/>
</dbReference>
<feature type="active site" description="Nucleophile" evidence="5">
    <location>
        <position position="494"/>
    </location>
</feature>
<accession>A0A6H0KN56</accession>
<evidence type="ECO:0000256" key="6">
    <source>
        <dbReference type="PIRSR" id="PIRSR610905-2"/>
    </source>
</evidence>
<dbReference type="InterPro" id="IPR008928">
    <property type="entry name" value="6-hairpin_glycosidase_sf"/>
</dbReference>
<comment type="similarity">
    <text evidence="4">Belongs to the glycosyl hydrolase 88 family.</text>
</comment>
<reference evidence="9 10" key="1">
    <citation type="submission" date="2020-03" db="EMBL/GenBank/DDBJ databases">
        <title>Genomic analysis of Bacteroides faecium CBA7301.</title>
        <authorList>
            <person name="Kim J."/>
            <person name="Roh S.W."/>
        </authorList>
    </citation>
    <scope>NUCLEOTIDE SEQUENCE [LARGE SCALE GENOMIC DNA]</scope>
    <source>
        <strain evidence="9 10">CBA7301</strain>
    </source>
</reference>
<feature type="active site" description="Proton donor" evidence="5">
    <location>
        <position position="554"/>
    </location>
</feature>
<dbReference type="RefSeq" id="WP_167963051.1">
    <property type="nucleotide sequence ID" value="NZ_CP050831.1"/>
</dbReference>
<evidence type="ECO:0000256" key="5">
    <source>
        <dbReference type="PIRSR" id="PIRSR610905-1"/>
    </source>
</evidence>
<feature type="domain" description="Alginate lyase" evidence="8">
    <location>
        <begin position="63"/>
        <end position="343"/>
    </location>
</feature>
<dbReference type="Gene3D" id="1.50.10.100">
    <property type="entry name" value="Chondroitin AC/alginate lyase"/>
    <property type="match status" value="1"/>
</dbReference>
<dbReference type="PANTHER" id="PTHR36845:SF1">
    <property type="entry name" value="HYDROLASE, PUTATIVE (AFU_ORTHOLOGUE AFUA_7G05090)-RELATED"/>
    <property type="match status" value="1"/>
</dbReference>
<name>A0A6H0KN56_9BACE</name>
<keyword evidence="1 7" id="KW-0732">Signal</keyword>
<evidence type="ECO:0000256" key="3">
    <source>
        <dbReference type="ARBA" id="ARBA00023239"/>
    </source>
</evidence>
<dbReference type="Proteomes" id="UP000501780">
    <property type="component" value="Chromosome"/>
</dbReference>
<dbReference type="GO" id="GO:0042597">
    <property type="term" value="C:periplasmic space"/>
    <property type="evidence" value="ECO:0007669"/>
    <property type="project" value="InterPro"/>
</dbReference>
<feature type="binding site" evidence="6">
    <location>
        <position position="630"/>
    </location>
    <ligand>
        <name>substrate</name>
    </ligand>
</feature>
<evidence type="ECO:0000256" key="2">
    <source>
        <dbReference type="ARBA" id="ARBA00022801"/>
    </source>
</evidence>
<dbReference type="InterPro" id="IPR008397">
    <property type="entry name" value="Alginate_lyase_dom"/>
</dbReference>
<feature type="binding site" evidence="6">
    <location>
        <position position="554"/>
    </location>
    <ligand>
        <name>substrate</name>
    </ligand>
</feature>
<protein>
    <submittedName>
        <fullName evidence="9">Glycosyl hydrolase family 88</fullName>
    </submittedName>
</protein>
<feature type="signal peptide" evidence="7">
    <location>
        <begin position="1"/>
        <end position="20"/>
    </location>
</feature>
<evidence type="ECO:0000313" key="9">
    <source>
        <dbReference type="EMBL" id="QIU94800.1"/>
    </source>
</evidence>
<proteinExistence type="inferred from homology"/>
<dbReference type="KEGG" id="bfc:BacF7301_11890"/>
<evidence type="ECO:0000256" key="1">
    <source>
        <dbReference type="ARBA" id="ARBA00022729"/>
    </source>
</evidence>
<feature type="chain" id="PRO_5026278700" evidence="7">
    <location>
        <begin position="21"/>
        <end position="771"/>
    </location>
</feature>
<feature type="binding site" evidence="6">
    <location>
        <position position="626"/>
    </location>
    <ligand>
        <name>substrate</name>
    </ligand>
</feature>
<dbReference type="PANTHER" id="PTHR36845">
    <property type="entry name" value="HYDROLASE, PUTATIVE (AFU_ORTHOLOGUE AFUA_7G05090)-RELATED"/>
    <property type="match status" value="1"/>
</dbReference>
<evidence type="ECO:0000256" key="7">
    <source>
        <dbReference type="SAM" id="SignalP"/>
    </source>
</evidence>
<dbReference type="AlphaFoldDB" id="A0A6H0KN56"/>
<gene>
    <name evidence="9" type="ORF">BacF7301_11890</name>
</gene>
<dbReference type="GO" id="GO:0000272">
    <property type="term" value="P:polysaccharide catabolic process"/>
    <property type="evidence" value="ECO:0007669"/>
    <property type="project" value="TreeGrafter"/>
</dbReference>
<sequence length="771" mass="89020">MKKAFSLFLCISCFSISMHAQWIWDRNKLEEIKKEIHSFTYANAYRQLIDDAEKAMEAPFYSVTFKQKAAPGKDPHDYVSLSRYFWPDPRKENGLPYIYRDGESNPELENYDRIPLGEMAGNVTTLSLAWYYSGEERYARKAVKLLRVWFLDKKTRMNPNLNYAQFVPGTQGDSGRPSGLIDSYSFVTMLNAVKLLEGSRSYTAQDRSGLEKWFSCFAAWWQNSDLGKVERTQGNNHGTTYDMQLTVFLLFCGDTVTARQLINEFPARRLYKQIQPDGSQPRELHRTLAFHYSVYNLQFFVDMCAIARNQGIELCKATSPDGRNVCKAVDFLTPYLGKDVSAWPYKQISGWEDSLQALCKQLYRMADIAPSREDYLKLYKQYSKQGLNDRNRLLYGAPDPIRDAFSYVDKQLKYASLCTDSIISTSPKKGAVIPRCLNKDGSLRLVNPADWCSGFFPGSLWMAYHYTKDDALKELAIRYTEPVKKAKDHVFSHDTGFKVFCSSGNAYKETRSDEYREVVLKAAHSLASRYNPHLKVIRSWDFNRHKWQYPVIIDNMMNLELLFEASLLTGDKTFYDIANAHATTTLENHFRTDYSSWHVVDYDTISGKARLKQTHQGYDDSSAWARGQSWALYGFAMSYRYTKNKKYLRQAQHIAEFIFTHPNLPSDFIPYWDFNDPKIPDSPRDASAACICASALYEMATYDSNRKEQYVTWADRILASLLQNYLVEEGKDKGFLLLHSVGNMPSKDEIDVPISYADYYFLEALLRRDSL</sequence>
<dbReference type="Pfam" id="PF05426">
    <property type="entry name" value="Alginate_lyase"/>
    <property type="match status" value="1"/>
</dbReference>